<evidence type="ECO:0000313" key="6">
    <source>
        <dbReference type="Proteomes" id="UP000319619"/>
    </source>
</evidence>
<name>A0A532V1N1_UNCL8</name>
<dbReference type="PROSITE" id="PS00198">
    <property type="entry name" value="4FE4S_FER_1"/>
    <property type="match status" value="1"/>
</dbReference>
<evidence type="ECO:0000256" key="3">
    <source>
        <dbReference type="ARBA" id="ARBA00023014"/>
    </source>
</evidence>
<evidence type="ECO:0000256" key="2">
    <source>
        <dbReference type="ARBA" id="ARBA00023004"/>
    </source>
</evidence>
<evidence type="ECO:0000259" key="4">
    <source>
        <dbReference type="PROSITE" id="PS51379"/>
    </source>
</evidence>
<keyword evidence="3" id="KW-0411">Iron-sulfur</keyword>
<protein>
    <recommendedName>
        <fullName evidence="4">4Fe-4S ferredoxin-type domain-containing protein</fullName>
    </recommendedName>
</protein>
<dbReference type="Proteomes" id="UP000319619">
    <property type="component" value="Unassembled WGS sequence"/>
</dbReference>
<gene>
    <name evidence="5" type="ORF">CEE37_05510</name>
</gene>
<dbReference type="PROSITE" id="PS51379">
    <property type="entry name" value="4FE4S_FER_2"/>
    <property type="match status" value="2"/>
</dbReference>
<proteinExistence type="predicted"/>
<comment type="caution">
    <text evidence="5">The sequence shown here is derived from an EMBL/GenBank/DDBJ whole genome shotgun (WGS) entry which is preliminary data.</text>
</comment>
<organism evidence="5 6">
    <name type="scientific">candidate division LCP-89 bacterium B3_LCP</name>
    <dbReference type="NCBI Taxonomy" id="2012998"/>
    <lineage>
        <taxon>Bacteria</taxon>
        <taxon>Pseudomonadati</taxon>
        <taxon>Bacteria division LCP-89</taxon>
    </lineage>
</organism>
<keyword evidence="2" id="KW-0408">Iron</keyword>
<sequence>MNYRAKRKGKRTELTSLIIKEENCDYCGCCVAVCPVDCIELEEKKISIDMIKCTLCGNCPYACPVSALVGETA</sequence>
<reference evidence="5 6" key="1">
    <citation type="submission" date="2017-06" db="EMBL/GenBank/DDBJ databases">
        <title>Novel microbial phyla capable of carbon fixation and sulfur reduction in deep-sea sediments.</title>
        <authorList>
            <person name="Huang J."/>
            <person name="Baker B."/>
            <person name="Wang Y."/>
        </authorList>
    </citation>
    <scope>NUCLEOTIDE SEQUENCE [LARGE SCALE GENOMIC DNA]</scope>
    <source>
        <strain evidence="5">B3_LCP</strain>
    </source>
</reference>
<dbReference type="Pfam" id="PF12838">
    <property type="entry name" value="Fer4_7"/>
    <property type="match status" value="1"/>
</dbReference>
<dbReference type="GO" id="GO:0051536">
    <property type="term" value="F:iron-sulfur cluster binding"/>
    <property type="evidence" value="ECO:0007669"/>
    <property type="project" value="UniProtKB-KW"/>
</dbReference>
<dbReference type="InterPro" id="IPR017896">
    <property type="entry name" value="4Fe4S_Fe-S-bd"/>
</dbReference>
<evidence type="ECO:0000313" key="5">
    <source>
        <dbReference type="EMBL" id="TKJ41126.1"/>
    </source>
</evidence>
<evidence type="ECO:0000256" key="1">
    <source>
        <dbReference type="ARBA" id="ARBA00022723"/>
    </source>
</evidence>
<accession>A0A532V1N1</accession>
<dbReference type="EMBL" id="NJBN01000003">
    <property type="protein sequence ID" value="TKJ41126.1"/>
    <property type="molecule type" value="Genomic_DNA"/>
</dbReference>
<dbReference type="InterPro" id="IPR017900">
    <property type="entry name" value="4Fe4S_Fe_S_CS"/>
</dbReference>
<dbReference type="Gene3D" id="3.30.70.20">
    <property type="match status" value="1"/>
</dbReference>
<dbReference type="SUPFAM" id="SSF54862">
    <property type="entry name" value="4Fe-4S ferredoxins"/>
    <property type="match status" value="1"/>
</dbReference>
<keyword evidence="1" id="KW-0479">Metal-binding</keyword>
<dbReference type="GO" id="GO:0046872">
    <property type="term" value="F:metal ion binding"/>
    <property type="evidence" value="ECO:0007669"/>
    <property type="project" value="UniProtKB-KW"/>
</dbReference>
<feature type="domain" description="4Fe-4S ferredoxin-type" evidence="4">
    <location>
        <begin position="45"/>
        <end position="73"/>
    </location>
</feature>
<feature type="domain" description="4Fe-4S ferredoxin-type" evidence="4">
    <location>
        <begin position="15"/>
        <end position="44"/>
    </location>
</feature>
<dbReference type="AlphaFoldDB" id="A0A532V1N1"/>